<keyword evidence="1" id="KW-0175">Coiled coil</keyword>
<dbReference type="AlphaFoldDB" id="A0A813QGE2"/>
<feature type="compositionally biased region" description="Basic and acidic residues" evidence="2">
    <location>
        <begin position="179"/>
        <end position="188"/>
    </location>
</feature>
<evidence type="ECO:0000256" key="1">
    <source>
        <dbReference type="SAM" id="Coils"/>
    </source>
</evidence>
<feature type="coiled-coil region" evidence="1">
    <location>
        <begin position="18"/>
        <end position="52"/>
    </location>
</feature>
<proteinExistence type="predicted"/>
<evidence type="ECO:0000256" key="2">
    <source>
        <dbReference type="SAM" id="MobiDB-lite"/>
    </source>
</evidence>
<organism evidence="3 4">
    <name type="scientific">Brachionus calyciflorus</name>
    <dbReference type="NCBI Taxonomy" id="104777"/>
    <lineage>
        <taxon>Eukaryota</taxon>
        <taxon>Metazoa</taxon>
        <taxon>Spiralia</taxon>
        <taxon>Gnathifera</taxon>
        <taxon>Rotifera</taxon>
        <taxon>Eurotatoria</taxon>
        <taxon>Monogononta</taxon>
        <taxon>Pseudotrocha</taxon>
        <taxon>Ploima</taxon>
        <taxon>Brachionidae</taxon>
        <taxon>Brachionus</taxon>
    </lineage>
</organism>
<name>A0A813QGE2_9BILA</name>
<feature type="compositionally biased region" description="Basic and acidic residues" evidence="2">
    <location>
        <begin position="230"/>
        <end position="240"/>
    </location>
</feature>
<keyword evidence="4" id="KW-1185">Reference proteome</keyword>
<reference evidence="3" key="1">
    <citation type="submission" date="2021-02" db="EMBL/GenBank/DDBJ databases">
        <authorList>
            <person name="Nowell W R."/>
        </authorList>
    </citation>
    <scope>NUCLEOTIDE SEQUENCE</scope>
    <source>
        <strain evidence="3">Ploen Becks lab</strain>
    </source>
</reference>
<evidence type="ECO:0000313" key="4">
    <source>
        <dbReference type="Proteomes" id="UP000663879"/>
    </source>
</evidence>
<comment type="caution">
    <text evidence="3">The sequence shown here is derived from an EMBL/GenBank/DDBJ whole genome shotgun (WGS) entry which is preliminary data.</text>
</comment>
<dbReference type="Proteomes" id="UP000663879">
    <property type="component" value="Unassembled WGS sequence"/>
</dbReference>
<dbReference type="EMBL" id="CAJNOC010000482">
    <property type="protein sequence ID" value="CAF0767059.1"/>
    <property type="molecule type" value="Genomic_DNA"/>
</dbReference>
<evidence type="ECO:0008006" key="5">
    <source>
        <dbReference type="Google" id="ProtNLM"/>
    </source>
</evidence>
<feature type="region of interest" description="Disordered" evidence="2">
    <location>
        <begin position="179"/>
        <end position="246"/>
    </location>
</feature>
<gene>
    <name evidence="3" type="ORF">OXX778_LOCUS4749</name>
</gene>
<evidence type="ECO:0000313" key="3">
    <source>
        <dbReference type="EMBL" id="CAF0767059.1"/>
    </source>
</evidence>
<accession>A0A813QGE2</accession>
<protein>
    <recommendedName>
        <fullName evidence="5">Tesmin/TSO1-like CXC domain-containing protein</fullName>
    </recommendedName>
</protein>
<sequence>MLSTYTYSESTTPISYSTNSIEIQMNKLQEENQNLKIENEMLKEKLKNLIFHTEEINKVLKSISNSHQTASTQNPNSTALLNSTKKNAYEEYENRPIRSRLTEWDWENRPVKPQSILVNYSQLNTDFQRRRSKSVCFGDKNLIHELIEIENRSNNETIPLEKVEQKEEEKAIEKRLDFSEEEVNSKKEKPTKKVKTAKSSAKPLVNKALVKPLKETRKYNLDTSSESNQDDSRNDSKNLSEKPALVPPVVSQTAQVATNKCSCNGDCLTNRCSCKKSSMGCSSKCHNGNPCKNC</sequence>